<evidence type="ECO:0000256" key="2">
    <source>
        <dbReference type="ARBA" id="ARBA00023015"/>
    </source>
</evidence>
<evidence type="ECO:0000256" key="3">
    <source>
        <dbReference type="ARBA" id="ARBA00023082"/>
    </source>
</evidence>
<proteinExistence type="inferred from homology"/>
<evidence type="ECO:0000256" key="4">
    <source>
        <dbReference type="ARBA" id="ARBA00023163"/>
    </source>
</evidence>
<keyword evidence="3" id="KW-0731">Sigma factor</keyword>
<dbReference type="Gene3D" id="1.10.1740.10">
    <property type="match status" value="1"/>
</dbReference>
<sequence>MAVAVESMRKLRHADTGCVDDVASQRMNDVFQGLDAPLRAFLTQQTRSLDDAEDLVQEIFLRLWRMGVRTEIRCFKAFAFKMACNLVKDRSRRTYTRMMRQSVPAAEVQLSDMGQSEPSSVVQSLQMLSIATETMTKLRPSTRQAFLLYRVEAWSHARIAAQMGISVSMVEKHVSQATAALRNAGVEYGER</sequence>
<dbReference type="InterPro" id="IPR036388">
    <property type="entry name" value="WH-like_DNA-bd_sf"/>
</dbReference>
<protein>
    <submittedName>
        <fullName evidence="7">RNA polymerase sigma factor</fullName>
    </submittedName>
</protein>
<evidence type="ECO:0000256" key="1">
    <source>
        <dbReference type="ARBA" id="ARBA00010641"/>
    </source>
</evidence>
<reference evidence="8" key="1">
    <citation type="journal article" date="2019" name="Int. J. Syst. Evol. Microbiol.">
        <title>The Global Catalogue of Microorganisms (GCM) 10K type strain sequencing project: providing services to taxonomists for standard genome sequencing and annotation.</title>
        <authorList>
            <consortium name="The Broad Institute Genomics Platform"/>
            <consortium name="The Broad Institute Genome Sequencing Center for Infectious Disease"/>
            <person name="Wu L."/>
            <person name="Ma J."/>
        </authorList>
    </citation>
    <scope>NUCLEOTIDE SEQUENCE [LARGE SCALE GENOMIC DNA]</scope>
    <source>
        <strain evidence="8">CGMCC 1.10759</strain>
    </source>
</reference>
<gene>
    <name evidence="7" type="ORF">ACFPN2_22985</name>
</gene>
<comment type="similarity">
    <text evidence="1">Belongs to the sigma-70 factor family. ECF subfamily.</text>
</comment>
<dbReference type="RefSeq" id="WP_380600970.1">
    <property type="nucleotide sequence ID" value="NZ_JBHSDU010000014.1"/>
</dbReference>
<dbReference type="PANTHER" id="PTHR43133">
    <property type="entry name" value="RNA POLYMERASE ECF-TYPE SIGMA FACTO"/>
    <property type="match status" value="1"/>
</dbReference>
<keyword evidence="8" id="KW-1185">Reference proteome</keyword>
<dbReference type="PANTHER" id="PTHR43133:SF63">
    <property type="entry name" value="RNA POLYMERASE SIGMA FACTOR FECI-RELATED"/>
    <property type="match status" value="1"/>
</dbReference>
<organism evidence="7 8">
    <name type="scientific">Steroidobacter flavus</name>
    <dbReference type="NCBI Taxonomy" id="1842136"/>
    <lineage>
        <taxon>Bacteria</taxon>
        <taxon>Pseudomonadati</taxon>
        <taxon>Pseudomonadota</taxon>
        <taxon>Gammaproteobacteria</taxon>
        <taxon>Steroidobacterales</taxon>
        <taxon>Steroidobacteraceae</taxon>
        <taxon>Steroidobacter</taxon>
    </lineage>
</organism>
<dbReference type="Pfam" id="PF08281">
    <property type="entry name" value="Sigma70_r4_2"/>
    <property type="match status" value="1"/>
</dbReference>
<feature type="domain" description="RNA polymerase sigma factor 70 region 4 type 2" evidence="6">
    <location>
        <begin position="133"/>
        <end position="180"/>
    </location>
</feature>
<dbReference type="EMBL" id="JBHSDU010000014">
    <property type="protein sequence ID" value="MFC4311966.1"/>
    <property type="molecule type" value="Genomic_DNA"/>
</dbReference>
<evidence type="ECO:0000313" key="7">
    <source>
        <dbReference type="EMBL" id="MFC4311966.1"/>
    </source>
</evidence>
<dbReference type="SUPFAM" id="SSF88659">
    <property type="entry name" value="Sigma3 and sigma4 domains of RNA polymerase sigma factors"/>
    <property type="match status" value="1"/>
</dbReference>
<dbReference type="Proteomes" id="UP001595904">
    <property type="component" value="Unassembled WGS sequence"/>
</dbReference>
<name>A0ABV8SWM2_9GAMM</name>
<comment type="caution">
    <text evidence="7">The sequence shown here is derived from an EMBL/GenBank/DDBJ whole genome shotgun (WGS) entry which is preliminary data.</text>
</comment>
<dbReference type="InterPro" id="IPR013324">
    <property type="entry name" value="RNA_pol_sigma_r3/r4-like"/>
</dbReference>
<dbReference type="Pfam" id="PF04542">
    <property type="entry name" value="Sigma70_r2"/>
    <property type="match status" value="1"/>
</dbReference>
<dbReference type="Gene3D" id="1.10.10.10">
    <property type="entry name" value="Winged helix-like DNA-binding domain superfamily/Winged helix DNA-binding domain"/>
    <property type="match status" value="1"/>
</dbReference>
<dbReference type="InterPro" id="IPR013249">
    <property type="entry name" value="RNA_pol_sigma70_r4_t2"/>
</dbReference>
<dbReference type="InterPro" id="IPR039425">
    <property type="entry name" value="RNA_pol_sigma-70-like"/>
</dbReference>
<dbReference type="SUPFAM" id="SSF88946">
    <property type="entry name" value="Sigma2 domain of RNA polymerase sigma factors"/>
    <property type="match status" value="1"/>
</dbReference>
<evidence type="ECO:0000259" key="6">
    <source>
        <dbReference type="Pfam" id="PF08281"/>
    </source>
</evidence>
<dbReference type="InterPro" id="IPR007627">
    <property type="entry name" value="RNA_pol_sigma70_r2"/>
</dbReference>
<dbReference type="NCBIfam" id="TIGR02937">
    <property type="entry name" value="sigma70-ECF"/>
    <property type="match status" value="1"/>
</dbReference>
<feature type="domain" description="RNA polymerase sigma-70 region 2" evidence="5">
    <location>
        <begin position="38"/>
        <end position="94"/>
    </location>
</feature>
<dbReference type="InterPro" id="IPR013325">
    <property type="entry name" value="RNA_pol_sigma_r2"/>
</dbReference>
<dbReference type="InterPro" id="IPR014284">
    <property type="entry name" value="RNA_pol_sigma-70_dom"/>
</dbReference>
<keyword evidence="2" id="KW-0805">Transcription regulation</keyword>
<evidence type="ECO:0000313" key="8">
    <source>
        <dbReference type="Proteomes" id="UP001595904"/>
    </source>
</evidence>
<keyword evidence="4" id="KW-0804">Transcription</keyword>
<accession>A0ABV8SWM2</accession>
<evidence type="ECO:0000259" key="5">
    <source>
        <dbReference type="Pfam" id="PF04542"/>
    </source>
</evidence>